<evidence type="ECO:0000313" key="10">
    <source>
        <dbReference type="Proteomes" id="UP000253759"/>
    </source>
</evidence>
<dbReference type="AlphaFoldDB" id="A0A369WD84"/>
<dbReference type="OrthoDB" id="7873617at2"/>
<dbReference type="Pfam" id="PF01488">
    <property type="entry name" value="Shikimate_DH"/>
    <property type="match status" value="1"/>
</dbReference>
<dbReference type="InterPro" id="IPR006151">
    <property type="entry name" value="Shikm_DH/Glu-tRNA_Rdtase"/>
</dbReference>
<comment type="catalytic activity">
    <reaction evidence="6">
        <text>shikimate + NADP(+) = 3-dehydroshikimate + NADPH + H(+)</text>
        <dbReference type="Rhea" id="RHEA:17737"/>
        <dbReference type="ChEBI" id="CHEBI:15378"/>
        <dbReference type="ChEBI" id="CHEBI:16630"/>
        <dbReference type="ChEBI" id="CHEBI:36208"/>
        <dbReference type="ChEBI" id="CHEBI:57783"/>
        <dbReference type="ChEBI" id="CHEBI:58349"/>
        <dbReference type="EC" id="1.1.1.25"/>
    </reaction>
</comment>
<dbReference type="GO" id="GO:0009073">
    <property type="term" value="P:aromatic amino acid family biosynthetic process"/>
    <property type="evidence" value="ECO:0007669"/>
    <property type="project" value="UniProtKB-KW"/>
</dbReference>
<dbReference type="InterPro" id="IPR022893">
    <property type="entry name" value="Shikimate_DH_fam"/>
</dbReference>
<evidence type="ECO:0000256" key="1">
    <source>
        <dbReference type="ARBA" id="ARBA00004871"/>
    </source>
</evidence>
<dbReference type="PANTHER" id="PTHR21089:SF1">
    <property type="entry name" value="BIFUNCTIONAL 3-DEHYDROQUINATE DEHYDRATASE_SHIKIMATE DEHYDROGENASE, CHLOROPLASTIC"/>
    <property type="match status" value="1"/>
</dbReference>
<dbReference type="GO" id="GO:0050661">
    <property type="term" value="F:NADP binding"/>
    <property type="evidence" value="ECO:0007669"/>
    <property type="project" value="TreeGrafter"/>
</dbReference>
<dbReference type="InterPro" id="IPR046346">
    <property type="entry name" value="Aminoacid_DH-like_N_sf"/>
</dbReference>
<evidence type="ECO:0000256" key="5">
    <source>
        <dbReference type="ARBA" id="ARBA00023141"/>
    </source>
</evidence>
<feature type="domain" description="Quinate/shikimate 5-dehydrogenase/glutamyl-tRNA reductase" evidence="7">
    <location>
        <begin position="128"/>
        <end position="176"/>
    </location>
</feature>
<evidence type="ECO:0000256" key="2">
    <source>
        <dbReference type="ARBA" id="ARBA00012962"/>
    </source>
</evidence>
<keyword evidence="5" id="KW-0057">Aromatic amino acid biosynthesis</keyword>
<proteinExistence type="predicted"/>
<sequence>MVDGVAISGTTRLMGLIGDPIAQVRTPTAINAIFAKAGADIACVPLHVPAADLATVWQGLKAMPNLIGFGVTLPHKQAALALCDSIDPLAARVGAVNLVRRERDGSFRGYQFDGVGFVGGLRAKNIPLEGRDAVMVGAGGAAMAIAFALLEAGIARLTIANRTPSKAEALVQAINSAAGRNFAVAGPVVPERGALVINATALGMAASDPLPFPPDVLDETMTVAEVVAKPEITALLEAARARNAQIHSGLEMIHGQVGLTAEHFMAIWA</sequence>
<dbReference type="GO" id="GO:0019632">
    <property type="term" value="P:shikimate metabolic process"/>
    <property type="evidence" value="ECO:0007669"/>
    <property type="project" value="TreeGrafter"/>
</dbReference>
<evidence type="ECO:0000256" key="3">
    <source>
        <dbReference type="ARBA" id="ARBA00022857"/>
    </source>
</evidence>
<dbReference type="EMBL" id="QQNH01000003">
    <property type="protein sequence ID" value="RDE10061.1"/>
    <property type="molecule type" value="Genomic_DNA"/>
</dbReference>
<feature type="domain" description="Shikimate dehydrogenase substrate binding N-terminal" evidence="8">
    <location>
        <begin position="16"/>
        <end position="99"/>
    </location>
</feature>
<dbReference type="SUPFAM" id="SSF51735">
    <property type="entry name" value="NAD(P)-binding Rossmann-fold domains"/>
    <property type="match status" value="1"/>
</dbReference>
<evidence type="ECO:0000259" key="8">
    <source>
        <dbReference type="Pfam" id="PF08501"/>
    </source>
</evidence>
<reference evidence="10" key="1">
    <citation type="submission" date="2018-07" db="EMBL/GenBank/DDBJ databases">
        <authorList>
            <person name="Liu B.-T."/>
            <person name="Du Z."/>
        </authorList>
    </citation>
    <scope>NUCLEOTIDE SEQUENCE [LARGE SCALE GENOMIC DNA]</scope>
    <source>
        <strain evidence="10">XYN52</strain>
    </source>
</reference>
<dbReference type="GO" id="GO:0004764">
    <property type="term" value="F:shikimate 3-dehydrogenase (NADP+) activity"/>
    <property type="evidence" value="ECO:0007669"/>
    <property type="project" value="UniProtKB-EC"/>
</dbReference>
<protein>
    <recommendedName>
        <fullName evidence="2">shikimate dehydrogenase (NADP(+))</fullName>
        <ecNumber evidence="2">1.1.1.25</ecNumber>
    </recommendedName>
</protein>
<evidence type="ECO:0000259" key="7">
    <source>
        <dbReference type="Pfam" id="PF01488"/>
    </source>
</evidence>
<dbReference type="GO" id="GO:0005829">
    <property type="term" value="C:cytosol"/>
    <property type="evidence" value="ECO:0007669"/>
    <property type="project" value="TreeGrafter"/>
</dbReference>
<dbReference type="Proteomes" id="UP000253759">
    <property type="component" value="Unassembled WGS sequence"/>
</dbReference>
<evidence type="ECO:0000256" key="4">
    <source>
        <dbReference type="ARBA" id="ARBA00023002"/>
    </source>
</evidence>
<accession>A0A369WD84</accession>
<evidence type="ECO:0000313" key="9">
    <source>
        <dbReference type="EMBL" id="RDE10061.1"/>
    </source>
</evidence>
<name>A0A369WD84_9HYPH</name>
<keyword evidence="3" id="KW-0521">NADP</keyword>
<keyword evidence="10" id="KW-1185">Reference proteome</keyword>
<keyword evidence="4" id="KW-0560">Oxidoreductase</keyword>
<organism evidence="9 10">
    <name type="scientific">Pelagibacterium lacus</name>
    <dbReference type="NCBI Taxonomy" id="2282655"/>
    <lineage>
        <taxon>Bacteria</taxon>
        <taxon>Pseudomonadati</taxon>
        <taxon>Pseudomonadota</taxon>
        <taxon>Alphaproteobacteria</taxon>
        <taxon>Hyphomicrobiales</taxon>
        <taxon>Devosiaceae</taxon>
        <taxon>Pelagibacterium</taxon>
    </lineage>
</organism>
<dbReference type="SUPFAM" id="SSF53223">
    <property type="entry name" value="Aminoacid dehydrogenase-like, N-terminal domain"/>
    <property type="match status" value="1"/>
</dbReference>
<dbReference type="InterPro" id="IPR036291">
    <property type="entry name" value="NAD(P)-bd_dom_sf"/>
</dbReference>
<dbReference type="UniPathway" id="UPA00053">
    <property type="reaction ID" value="UER00087"/>
</dbReference>
<dbReference type="EC" id="1.1.1.25" evidence="2"/>
<dbReference type="RefSeq" id="WP_114644825.1">
    <property type="nucleotide sequence ID" value="NZ_QQNH01000003.1"/>
</dbReference>
<comment type="pathway">
    <text evidence="1">Metabolic intermediate biosynthesis; chorismate biosynthesis; chorismate from D-erythrose 4-phosphate and phosphoenolpyruvate: step 4/7.</text>
</comment>
<evidence type="ECO:0000256" key="6">
    <source>
        <dbReference type="ARBA" id="ARBA00049442"/>
    </source>
</evidence>
<dbReference type="GO" id="GO:0009423">
    <property type="term" value="P:chorismate biosynthetic process"/>
    <property type="evidence" value="ECO:0007669"/>
    <property type="project" value="UniProtKB-UniPathway"/>
</dbReference>
<dbReference type="PANTHER" id="PTHR21089">
    <property type="entry name" value="SHIKIMATE DEHYDROGENASE"/>
    <property type="match status" value="1"/>
</dbReference>
<keyword evidence="5" id="KW-0028">Amino-acid biosynthesis</keyword>
<dbReference type="Gene3D" id="3.40.50.10860">
    <property type="entry name" value="Leucine Dehydrogenase, chain A, domain 1"/>
    <property type="match status" value="1"/>
</dbReference>
<gene>
    <name evidence="9" type="ORF">DVH29_03795</name>
</gene>
<comment type="caution">
    <text evidence="9">The sequence shown here is derived from an EMBL/GenBank/DDBJ whole genome shotgun (WGS) entry which is preliminary data.</text>
</comment>
<dbReference type="CDD" id="cd01065">
    <property type="entry name" value="NAD_bind_Shikimate_DH"/>
    <property type="match status" value="1"/>
</dbReference>
<dbReference type="Pfam" id="PF08501">
    <property type="entry name" value="Shikimate_dh_N"/>
    <property type="match status" value="1"/>
</dbReference>
<dbReference type="Gene3D" id="3.40.50.720">
    <property type="entry name" value="NAD(P)-binding Rossmann-like Domain"/>
    <property type="match status" value="1"/>
</dbReference>
<dbReference type="InterPro" id="IPR013708">
    <property type="entry name" value="Shikimate_DH-bd_N"/>
</dbReference>